<dbReference type="SUPFAM" id="SSF52266">
    <property type="entry name" value="SGNH hydrolase"/>
    <property type="match status" value="1"/>
</dbReference>
<accession>A0A0M4MXS6</accession>
<dbReference type="RefSeq" id="WP_053962035.1">
    <property type="nucleotide sequence ID" value="NZ_CP012390.1"/>
</dbReference>
<dbReference type="Gene3D" id="3.40.50.1110">
    <property type="entry name" value="SGNH hydrolase"/>
    <property type="match status" value="1"/>
</dbReference>
<gene>
    <name evidence="2" type="ORF">AL705_04750</name>
</gene>
<proteinExistence type="predicted"/>
<dbReference type="OrthoDB" id="5503950at2"/>
<organism evidence="2 3">
    <name type="scientific">Lawsonella clevelandensis</name>
    <dbReference type="NCBI Taxonomy" id="1528099"/>
    <lineage>
        <taxon>Bacteria</taxon>
        <taxon>Bacillati</taxon>
        <taxon>Actinomycetota</taxon>
        <taxon>Actinomycetes</taxon>
        <taxon>Mycobacteriales</taxon>
        <taxon>Lawsonellaceae</taxon>
        <taxon>Lawsonella</taxon>
    </lineage>
</organism>
<dbReference type="InterPro" id="IPR036514">
    <property type="entry name" value="SGNH_hydro_sf"/>
</dbReference>
<dbReference type="STRING" id="1528099.AL705_04750"/>
<feature type="chain" id="PRO_5005798744" evidence="1">
    <location>
        <begin position="31"/>
        <end position="373"/>
    </location>
</feature>
<dbReference type="AlphaFoldDB" id="A0A0M4MXS6"/>
<name>A0A0M4MXS6_9ACTN</name>
<sequence>MQHSTPHAVIAGIAASLLLVTSTGHGLAWADDNDDAAPGTVINEPGAETNPMPTPGFPLGGKYNYPAKGSDFNDSTPAPYTVINYGGIPHKGPNFVNIGDSHTVTAWLPSTVPGDPCMHNEFGFAQVVGQKTGLPVRDASCAGAAIEEYWHTGSTFVGKIPKAAQRLAINKNTTLVVASLGGNDTYLDTAAELMTKCAKHWKKGDACSPYLAPSMMGRARVLSPAIYYMLKDIKARAASDAIIIAMGYYSPFPKNFDGCPAEKIVPKRDIVFFREFVEELNHQMQLAARKAGVIFYNPSQYIDFNTSSCGAPFQRYIVTAGAPEINMPIHPTLFGHWKSADTVVNLYNQELQARKVGKSIAPATWTIPYGVRG</sequence>
<reference evidence="2 3" key="1">
    <citation type="journal article" date="2015" name="Genome Announc.">
        <title>Complete Genome Sequences for Two Strains of a Novel Fastidious, Partially Acid-Fast, Gram-Positive Corynebacterineae Bacterium, Derived from Human Clinical Samples.</title>
        <authorList>
            <person name="Nicholson A.C."/>
            <person name="Bell M."/>
            <person name="Humrighouse B.W."/>
            <person name="McQuiston J.R."/>
        </authorList>
    </citation>
    <scope>NUCLEOTIDE SEQUENCE [LARGE SCALE GENOMIC DNA]</scope>
    <source>
        <strain evidence="2 3">X1698</strain>
    </source>
</reference>
<feature type="signal peptide" evidence="1">
    <location>
        <begin position="1"/>
        <end position="30"/>
    </location>
</feature>
<dbReference type="EMBL" id="CP012390">
    <property type="protein sequence ID" value="ALE19043.1"/>
    <property type="molecule type" value="Genomic_DNA"/>
</dbReference>
<dbReference type="KEGG" id="cbq:AL705_04750"/>
<evidence type="ECO:0000313" key="2">
    <source>
        <dbReference type="EMBL" id="ALE19043.1"/>
    </source>
</evidence>
<protein>
    <submittedName>
        <fullName evidence="2">Uncharacterized protein</fullName>
    </submittedName>
</protein>
<keyword evidence="1" id="KW-0732">Signal</keyword>
<evidence type="ECO:0000313" key="3">
    <source>
        <dbReference type="Proteomes" id="UP000068137"/>
    </source>
</evidence>
<dbReference type="Proteomes" id="UP000068137">
    <property type="component" value="Chromosome"/>
</dbReference>
<evidence type="ECO:0000256" key="1">
    <source>
        <dbReference type="SAM" id="SignalP"/>
    </source>
</evidence>